<feature type="compositionally biased region" description="Polar residues" evidence="1">
    <location>
        <begin position="105"/>
        <end position="134"/>
    </location>
</feature>
<dbReference type="OrthoDB" id="2011769at2759"/>
<feature type="region of interest" description="Disordered" evidence="1">
    <location>
        <begin position="331"/>
        <end position="481"/>
    </location>
</feature>
<organism evidence="2 3">
    <name type="scientific">Coccidioides immitis (strain RS)</name>
    <name type="common">Valley fever fungus</name>
    <dbReference type="NCBI Taxonomy" id="246410"/>
    <lineage>
        <taxon>Eukaryota</taxon>
        <taxon>Fungi</taxon>
        <taxon>Dikarya</taxon>
        <taxon>Ascomycota</taxon>
        <taxon>Pezizomycotina</taxon>
        <taxon>Eurotiomycetes</taxon>
        <taxon>Eurotiomycetidae</taxon>
        <taxon>Onygenales</taxon>
        <taxon>Onygenaceae</taxon>
        <taxon>Coccidioides</taxon>
    </lineage>
</organism>
<dbReference type="InterPro" id="IPR018853">
    <property type="entry name" value="DUF2457"/>
</dbReference>
<dbReference type="GeneID" id="4563242"/>
<dbReference type="OMA" id="ITLNDCM"/>
<evidence type="ECO:0000313" key="3">
    <source>
        <dbReference type="Proteomes" id="UP000001261"/>
    </source>
</evidence>
<gene>
    <name evidence="2" type="ORF">CIMG_04904</name>
</gene>
<dbReference type="Pfam" id="PF10446">
    <property type="entry name" value="DUF2457"/>
    <property type="match status" value="1"/>
</dbReference>
<reference evidence="3" key="2">
    <citation type="journal article" date="2010" name="Genome Res.">
        <title>Population genomic sequencing of Coccidioides fungi reveals recent hybridization and transposon control.</title>
        <authorList>
            <person name="Neafsey D.E."/>
            <person name="Barker B.M."/>
            <person name="Sharpton T.J."/>
            <person name="Stajich J.E."/>
            <person name="Park D.J."/>
            <person name="Whiston E."/>
            <person name="Hung C.-Y."/>
            <person name="McMahan C."/>
            <person name="White J."/>
            <person name="Sykes S."/>
            <person name="Heiman D."/>
            <person name="Young S."/>
            <person name="Zeng Q."/>
            <person name="Abouelleil A."/>
            <person name="Aftuck L."/>
            <person name="Bessette D."/>
            <person name="Brown A."/>
            <person name="FitzGerald M."/>
            <person name="Lui A."/>
            <person name="Macdonald J.P."/>
            <person name="Priest M."/>
            <person name="Orbach M.J."/>
            <person name="Galgiani J.N."/>
            <person name="Kirkland T.N."/>
            <person name="Cole G.T."/>
            <person name="Birren B.W."/>
            <person name="Henn M.R."/>
            <person name="Taylor J.W."/>
            <person name="Rounsley S.D."/>
        </authorList>
    </citation>
    <scope>GENOME REANNOTATION</scope>
    <source>
        <strain evidence="3">RS</strain>
    </source>
</reference>
<dbReference type="AlphaFoldDB" id="A0A0E1RXF8"/>
<feature type="compositionally biased region" description="Basic residues" evidence="1">
    <location>
        <begin position="585"/>
        <end position="594"/>
    </location>
</feature>
<dbReference type="EMBL" id="GG704914">
    <property type="protein sequence ID" value="EAS33880.2"/>
    <property type="molecule type" value="Genomic_DNA"/>
</dbReference>
<feature type="compositionally biased region" description="Pro residues" evidence="1">
    <location>
        <begin position="595"/>
        <end position="607"/>
    </location>
</feature>
<feature type="compositionally biased region" description="Polar residues" evidence="1">
    <location>
        <begin position="41"/>
        <end position="50"/>
    </location>
</feature>
<dbReference type="STRING" id="246410.A0A0E1RXF8"/>
<feature type="compositionally biased region" description="Basic residues" evidence="1">
    <location>
        <begin position="456"/>
        <end position="466"/>
    </location>
</feature>
<feature type="region of interest" description="Disordered" evidence="1">
    <location>
        <begin position="215"/>
        <end position="285"/>
    </location>
</feature>
<dbReference type="RefSeq" id="XP_001245463.2">
    <property type="nucleotide sequence ID" value="XM_001245462.2"/>
</dbReference>
<keyword evidence="3" id="KW-1185">Reference proteome</keyword>
<name>A0A0E1RXF8_COCIM</name>
<feature type="compositionally biased region" description="Acidic residues" evidence="1">
    <location>
        <begin position="522"/>
        <end position="531"/>
    </location>
</feature>
<evidence type="ECO:0000313" key="2">
    <source>
        <dbReference type="EMBL" id="EAS33880.2"/>
    </source>
</evidence>
<feature type="region of interest" description="Disordered" evidence="1">
    <location>
        <begin position="1"/>
        <end position="57"/>
    </location>
</feature>
<feature type="compositionally biased region" description="Acidic residues" evidence="1">
    <location>
        <begin position="21"/>
        <end position="31"/>
    </location>
</feature>
<reference evidence="3" key="1">
    <citation type="journal article" date="2009" name="Genome Res.">
        <title>Comparative genomic analyses of the human fungal pathogens Coccidioides and their relatives.</title>
        <authorList>
            <person name="Sharpton T.J."/>
            <person name="Stajich J.E."/>
            <person name="Rounsley S.D."/>
            <person name="Gardner M.J."/>
            <person name="Wortman J.R."/>
            <person name="Jordar V.S."/>
            <person name="Maiti R."/>
            <person name="Kodira C.D."/>
            <person name="Neafsey D.E."/>
            <person name="Zeng Q."/>
            <person name="Hung C.-Y."/>
            <person name="McMahan C."/>
            <person name="Muszewska A."/>
            <person name="Grynberg M."/>
            <person name="Mandel M.A."/>
            <person name="Kellner E.M."/>
            <person name="Barker B.M."/>
            <person name="Galgiani J.N."/>
            <person name="Orbach M.J."/>
            <person name="Kirkland T.N."/>
            <person name="Cole G.T."/>
            <person name="Henn M.R."/>
            <person name="Birren B.W."/>
            <person name="Taylor J.W."/>
        </authorList>
    </citation>
    <scope>NUCLEOTIDE SEQUENCE [LARGE SCALE GENOMIC DNA]</scope>
    <source>
        <strain evidence="3">RS</strain>
    </source>
</reference>
<feature type="region of interest" description="Disordered" evidence="1">
    <location>
        <begin position="105"/>
        <end position="143"/>
    </location>
</feature>
<proteinExistence type="predicted"/>
<evidence type="ECO:0000256" key="1">
    <source>
        <dbReference type="SAM" id="MobiDB-lite"/>
    </source>
</evidence>
<feature type="region of interest" description="Disordered" evidence="1">
    <location>
        <begin position="501"/>
        <end position="677"/>
    </location>
</feature>
<dbReference type="VEuPathDB" id="FungiDB:CIMG_04904"/>
<protein>
    <submittedName>
        <fullName evidence="2">Uncharacterized protein</fullName>
    </submittedName>
</protein>
<feature type="compositionally biased region" description="Acidic residues" evidence="1">
    <location>
        <begin position="336"/>
        <end position="404"/>
    </location>
</feature>
<sequence length="750" mass="82761">MPIIPVDMLQISNATNTPAIDGDEVPAEPDEPPDHRDSRSRPSLITTRSATLPPPAYAKTKTISVDVKKPESLLTRALLSSPELTPVEPSPANLQPITELSGLTTSSAVSNRSLPSTAELTSDSETTSPLRSNTPSPPLQYNRLPRIDNHVNIHKGSADVGELQVEASLGRKRCITFACGGRLLEEEKKASSEPMKETPKVEPAKRKSALTFVCPVRPSGSDGEVQKDGAASRRILPGSRASRSPAPPTLRKASQVSIVPSEQKNLYAEASPEKTSSTIQEKAKDTLELSDAVRYHEFGSESDEDDWMNQATDYERKITMNDCMRKEIAIRKLGEEVEEEDRQAEDNDNEDEDEEDDDDDDDNNDDDDVDVDVDVDVDEDGDDGDDESTVQDGDEPDDGNESDNEAGFASSDESDDSGEYGFWTPKVASGGATDQHGLSRGISRRDSNTSVESHSQRRSKPIKLPKFRPGTPTLPDSTDFVCGTLDEDRPLEAAYISCMEERRRSKHIPIPQDIDPSFPTSDPEDEDDDNLEGGSATSARPHGRGSGPFQGFDEECLRGRSKGPASRTSPNHSPKRLQSPPPRRLFGRSPKRLRSPPPARLRSPPPTRRTSVTQASGSGACRVHFTGLAQRPHRIRTSSLPRTPNPYFARLAQHRLSSRTSSSSPVRASRRRKKHTRGPIDIVAGLEKKREKRKEKFWRQHCRKAAKEQLERKRPLCGKGAERMRELGLEVAERFKAYNVIQDAQLVLSV</sequence>
<feature type="compositionally biased region" description="Polar residues" evidence="1">
    <location>
        <begin position="252"/>
        <end position="264"/>
    </location>
</feature>
<accession>A0A0E1RXF8</accession>
<dbReference type="InParanoid" id="A0A0E1RXF8"/>
<feature type="compositionally biased region" description="Basic residues" evidence="1">
    <location>
        <begin position="668"/>
        <end position="677"/>
    </location>
</feature>
<dbReference type="Proteomes" id="UP000001261">
    <property type="component" value="Unassembled WGS sequence"/>
</dbReference>
<dbReference type="KEGG" id="cim:CIMG_04904"/>
<feature type="compositionally biased region" description="Low complexity" evidence="1">
    <location>
        <begin position="658"/>
        <end position="667"/>
    </location>
</feature>